<name>A0A6A6LBC9_HEVBR</name>
<accession>A0A6A6LBC9</accession>
<evidence type="ECO:0000313" key="3">
    <source>
        <dbReference type="Proteomes" id="UP000467840"/>
    </source>
</evidence>
<proteinExistence type="predicted"/>
<organism evidence="2 3">
    <name type="scientific">Hevea brasiliensis</name>
    <name type="common">Para rubber tree</name>
    <name type="synonym">Siphonia brasiliensis</name>
    <dbReference type="NCBI Taxonomy" id="3981"/>
    <lineage>
        <taxon>Eukaryota</taxon>
        <taxon>Viridiplantae</taxon>
        <taxon>Streptophyta</taxon>
        <taxon>Embryophyta</taxon>
        <taxon>Tracheophyta</taxon>
        <taxon>Spermatophyta</taxon>
        <taxon>Magnoliopsida</taxon>
        <taxon>eudicotyledons</taxon>
        <taxon>Gunneridae</taxon>
        <taxon>Pentapetalae</taxon>
        <taxon>rosids</taxon>
        <taxon>fabids</taxon>
        <taxon>Malpighiales</taxon>
        <taxon>Euphorbiaceae</taxon>
        <taxon>Crotonoideae</taxon>
        <taxon>Micrandreae</taxon>
        <taxon>Hevea</taxon>
    </lineage>
</organism>
<evidence type="ECO:0000313" key="2">
    <source>
        <dbReference type="EMBL" id="KAF2298324.1"/>
    </source>
</evidence>
<protein>
    <submittedName>
        <fullName evidence="2">Uncharacterized protein</fullName>
    </submittedName>
</protein>
<evidence type="ECO:0000256" key="1">
    <source>
        <dbReference type="SAM" id="MobiDB-lite"/>
    </source>
</evidence>
<gene>
    <name evidence="2" type="ORF">GH714_022224</name>
</gene>
<feature type="compositionally biased region" description="Polar residues" evidence="1">
    <location>
        <begin position="106"/>
        <end position="121"/>
    </location>
</feature>
<feature type="region of interest" description="Disordered" evidence="1">
    <location>
        <begin position="99"/>
        <end position="124"/>
    </location>
</feature>
<keyword evidence="3" id="KW-1185">Reference proteome</keyword>
<dbReference type="EMBL" id="JAAGAX010000011">
    <property type="protein sequence ID" value="KAF2298324.1"/>
    <property type="molecule type" value="Genomic_DNA"/>
</dbReference>
<reference evidence="2 3" key="1">
    <citation type="journal article" date="2020" name="Mol. Plant">
        <title>The Chromosome-Based Rubber Tree Genome Provides New Insights into Spurge Genome Evolution and Rubber Biosynthesis.</title>
        <authorList>
            <person name="Liu J."/>
            <person name="Shi C."/>
            <person name="Shi C.C."/>
            <person name="Li W."/>
            <person name="Zhang Q.J."/>
            <person name="Zhang Y."/>
            <person name="Li K."/>
            <person name="Lu H.F."/>
            <person name="Shi C."/>
            <person name="Zhu S.T."/>
            <person name="Xiao Z.Y."/>
            <person name="Nan H."/>
            <person name="Yue Y."/>
            <person name="Zhu X.G."/>
            <person name="Wu Y."/>
            <person name="Hong X.N."/>
            <person name="Fan G.Y."/>
            <person name="Tong Y."/>
            <person name="Zhang D."/>
            <person name="Mao C.L."/>
            <person name="Liu Y.L."/>
            <person name="Hao S.J."/>
            <person name="Liu W.Q."/>
            <person name="Lv M.Q."/>
            <person name="Zhang H.B."/>
            <person name="Liu Y."/>
            <person name="Hu-Tang G.R."/>
            <person name="Wang J.P."/>
            <person name="Wang J.H."/>
            <person name="Sun Y.H."/>
            <person name="Ni S.B."/>
            <person name="Chen W.B."/>
            <person name="Zhang X.C."/>
            <person name="Jiao Y.N."/>
            <person name="Eichler E.E."/>
            <person name="Li G.H."/>
            <person name="Liu X."/>
            <person name="Gao L.Z."/>
        </authorList>
    </citation>
    <scope>NUCLEOTIDE SEQUENCE [LARGE SCALE GENOMIC DNA]</scope>
    <source>
        <strain evidence="3">cv. GT1</strain>
        <tissue evidence="2">Leaf</tissue>
    </source>
</reference>
<dbReference type="AlphaFoldDB" id="A0A6A6LBC9"/>
<dbReference type="Proteomes" id="UP000467840">
    <property type="component" value="Chromosome 1"/>
</dbReference>
<comment type="caution">
    <text evidence="2">The sequence shown here is derived from an EMBL/GenBank/DDBJ whole genome shotgun (WGS) entry which is preliminary data.</text>
</comment>
<sequence>MQIHSTGKALDGVGNGKAMQKDVVYGSKGRHRPKELPWKDLTIRRTRAETSPEVNDPSLGVKIGIAKEFQKWVVIGRNATFVEMVNHAKKLEEINNRMDDHKESRQGAQKQTTFEHGGSSSKKGKFQAIKGQGVLDLHHHRDNLAGLSTIMLVLLLLTRVDPSIFPHAISVEDFIERSVRVLLGNVTYVVRWAILLESAQISDLLWP</sequence>